<evidence type="ECO:0000256" key="1">
    <source>
        <dbReference type="PROSITE-ProRule" id="PRU00782"/>
    </source>
</evidence>
<dbReference type="InterPro" id="IPR032675">
    <property type="entry name" value="LRR_dom_sf"/>
</dbReference>
<dbReference type="AlphaFoldDB" id="A0A2K3MAG9"/>
<comment type="caution">
    <text evidence="1">Lacks conserved residue(s) required for the propagation of feature annotation.</text>
</comment>
<dbReference type="Proteomes" id="UP000236291">
    <property type="component" value="Unassembled WGS sequence"/>
</dbReference>
<evidence type="ECO:0000313" key="4">
    <source>
        <dbReference type="Proteomes" id="UP000236291"/>
    </source>
</evidence>
<proteinExistence type="inferred from homology"/>
<dbReference type="STRING" id="57577.A0A2K3MAG9"/>
<evidence type="ECO:0000259" key="2">
    <source>
        <dbReference type="PROSITE" id="PS51456"/>
    </source>
</evidence>
<accession>A0A2K3MAG9</accession>
<dbReference type="GO" id="GO:0005524">
    <property type="term" value="F:ATP binding"/>
    <property type="evidence" value="ECO:0007669"/>
    <property type="project" value="InterPro"/>
</dbReference>
<dbReference type="GO" id="GO:0003774">
    <property type="term" value="F:cytoskeletal motor activity"/>
    <property type="evidence" value="ECO:0007669"/>
    <property type="project" value="InterPro"/>
</dbReference>
<protein>
    <submittedName>
        <fullName evidence="3">F-box/LRR-repeat protein 3-like</fullName>
    </submittedName>
</protein>
<dbReference type="GO" id="GO:0016459">
    <property type="term" value="C:myosin complex"/>
    <property type="evidence" value="ECO:0007669"/>
    <property type="project" value="UniProtKB-KW"/>
</dbReference>
<evidence type="ECO:0000313" key="3">
    <source>
        <dbReference type="EMBL" id="PNX87775.1"/>
    </source>
</evidence>
<dbReference type="EMBL" id="ASHM01054736">
    <property type="protein sequence ID" value="PNX87775.1"/>
    <property type="molecule type" value="Genomic_DNA"/>
</dbReference>
<dbReference type="Gene3D" id="3.80.10.10">
    <property type="entry name" value="Ribonuclease Inhibitor"/>
    <property type="match status" value="1"/>
</dbReference>
<keyword evidence="1" id="KW-0505">Motor protein</keyword>
<comment type="caution">
    <text evidence="3">The sequence shown here is derived from an EMBL/GenBank/DDBJ whole genome shotgun (WGS) entry which is preliminary data.</text>
</comment>
<reference evidence="3 4" key="1">
    <citation type="journal article" date="2014" name="Am. J. Bot.">
        <title>Genome assembly and annotation for red clover (Trifolium pratense; Fabaceae).</title>
        <authorList>
            <person name="Istvanek J."/>
            <person name="Jaros M."/>
            <person name="Krenek A."/>
            <person name="Repkova J."/>
        </authorList>
    </citation>
    <scope>NUCLEOTIDE SEQUENCE [LARGE SCALE GENOMIC DNA]</scope>
    <source>
        <strain evidence="4">cv. Tatra</strain>
        <tissue evidence="3">Young leaves</tissue>
    </source>
</reference>
<reference evidence="3 4" key="2">
    <citation type="journal article" date="2017" name="Front. Plant Sci.">
        <title>Gene Classification and Mining of Molecular Markers Useful in Red Clover (Trifolium pratense) Breeding.</title>
        <authorList>
            <person name="Istvanek J."/>
            <person name="Dluhosova J."/>
            <person name="Dluhos P."/>
            <person name="Patkova L."/>
            <person name="Nedelnik J."/>
            <person name="Repkova J."/>
        </authorList>
    </citation>
    <scope>NUCLEOTIDE SEQUENCE [LARGE SCALE GENOMIC DNA]</scope>
    <source>
        <strain evidence="4">cv. Tatra</strain>
        <tissue evidence="3">Young leaves</tissue>
    </source>
</reference>
<name>A0A2K3MAG9_TRIPR</name>
<feature type="domain" description="Myosin motor" evidence="2">
    <location>
        <begin position="1"/>
        <end position="112"/>
    </location>
</feature>
<feature type="non-terminal residue" evidence="3">
    <location>
        <position position="1"/>
    </location>
</feature>
<dbReference type="InterPro" id="IPR001609">
    <property type="entry name" value="Myosin_head_motor_dom-like"/>
</dbReference>
<comment type="similarity">
    <text evidence="1">Belongs to the TRAFAC class myosin-kinesin ATPase superfamily. Myosin family.</text>
</comment>
<gene>
    <name evidence="3" type="ORF">L195_g043871</name>
</gene>
<sequence length="112" mass="12506">EAIFRVVAAILHIGNIDFAKGKEIDSSVPKDDKAKFHLKTSSQSSEHIRQVLSINISDIELAHIACNFTKLTELDLYRCVRIEYDGLAALATGRNKLTILNLSYGNRMTDTE</sequence>
<keyword evidence="1" id="KW-0518">Myosin</keyword>
<organism evidence="3 4">
    <name type="scientific">Trifolium pratense</name>
    <name type="common">Red clover</name>
    <dbReference type="NCBI Taxonomy" id="57577"/>
    <lineage>
        <taxon>Eukaryota</taxon>
        <taxon>Viridiplantae</taxon>
        <taxon>Streptophyta</taxon>
        <taxon>Embryophyta</taxon>
        <taxon>Tracheophyta</taxon>
        <taxon>Spermatophyta</taxon>
        <taxon>Magnoliopsida</taxon>
        <taxon>eudicotyledons</taxon>
        <taxon>Gunneridae</taxon>
        <taxon>Pentapetalae</taxon>
        <taxon>rosids</taxon>
        <taxon>fabids</taxon>
        <taxon>Fabales</taxon>
        <taxon>Fabaceae</taxon>
        <taxon>Papilionoideae</taxon>
        <taxon>50 kb inversion clade</taxon>
        <taxon>NPAAA clade</taxon>
        <taxon>Hologalegina</taxon>
        <taxon>IRL clade</taxon>
        <taxon>Trifolieae</taxon>
        <taxon>Trifolium</taxon>
    </lineage>
</organism>
<dbReference type="SUPFAM" id="SSF52047">
    <property type="entry name" value="RNI-like"/>
    <property type="match status" value="1"/>
</dbReference>
<dbReference type="GO" id="GO:0003779">
    <property type="term" value="F:actin binding"/>
    <property type="evidence" value="ECO:0007669"/>
    <property type="project" value="UniProtKB-KW"/>
</dbReference>
<keyword evidence="1" id="KW-0009">Actin-binding</keyword>
<dbReference type="PROSITE" id="PS51456">
    <property type="entry name" value="MYOSIN_MOTOR"/>
    <property type="match status" value="1"/>
</dbReference>